<keyword evidence="10" id="KW-1185">Reference proteome</keyword>
<evidence type="ECO:0000256" key="5">
    <source>
        <dbReference type="ARBA" id="ARBA00022777"/>
    </source>
</evidence>
<gene>
    <name evidence="9" type="ORF">DFR87_10870</name>
</gene>
<evidence type="ECO:0000256" key="2">
    <source>
        <dbReference type="ARBA" id="ARBA00012958"/>
    </source>
</evidence>
<dbReference type="PANTHER" id="PTHR31814">
    <property type="match status" value="1"/>
</dbReference>
<dbReference type="UniPathway" id="UPA00057">
    <property type="reaction ID" value="UER00099"/>
</dbReference>
<dbReference type="PANTHER" id="PTHR31814:SF2">
    <property type="entry name" value="PHOSPHOMEVALONATE KINASE"/>
    <property type="match status" value="1"/>
</dbReference>
<protein>
    <recommendedName>
        <fullName evidence="2">phosphomevalonate kinase</fullName>
        <ecNumber evidence="2">2.7.4.2</ecNumber>
    </recommendedName>
</protein>
<dbReference type="InterPro" id="IPR006204">
    <property type="entry name" value="GHMP_kinase_N_dom"/>
</dbReference>
<sequence>MLKVSAPGKVLWIGSYSVVFGGISHVLAIDKRVVSQCEKSDKMEFITTYGVFTEGKNELIDSVLQVVRASYDVEPVRVYLYNDKAFQMDGKKTGLGSSSAATVALIGCLVTLYSGKLDTGEVYKLSQKANYIRQGGTGSGFDIAAAVYGSVIYRRFKDIEIVDSEVKPLKLPDNFQLLLGFTGRSANTVNLVRKFEEVKNDWRFKEIMQEIEIDNSMAIRLLELGKIDAAIPHIKLARRNLNLLAKNVVGVVLETENDIRIMEIAENNGAILSLMPGAAGGDLVFALGENLAKVREAWEKIGIKTIDVKQDEGVRVEG</sequence>
<evidence type="ECO:0000256" key="6">
    <source>
        <dbReference type="ARBA" id="ARBA00022840"/>
    </source>
</evidence>
<dbReference type="STRING" id="1293036.GCA_001315825_01391"/>
<evidence type="ECO:0000313" key="9">
    <source>
        <dbReference type="EMBL" id="AWS00698.1"/>
    </source>
</evidence>
<keyword evidence="5 9" id="KW-0418">Kinase</keyword>
<evidence type="ECO:0000259" key="8">
    <source>
        <dbReference type="Pfam" id="PF08544"/>
    </source>
</evidence>
<evidence type="ECO:0000256" key="4">
    <source>
        <dbReference type="ARBA" id="ARBA00022741"/>
    </source>
</evidence>
<dbReference type="GO" id="GO:0010142">
    <property type="term" value="P:farnesyl diphosphate biosynthetic process, mevalonate pathway"/>
    <property type="evidence" value="ECO:0007669"/>
    <property type="project" value="TreeGrafter"/>
</dbReference>
<dbReference type="InterPro" id="IPR053661">
    <property type="entry name" value="GHMP_kinase"/>
</dbReference>
<dbReference type="Pfam" id="PF00288">
    <property type="entry name" value="GHMP_kinases_N"/>
    <property type="match status" value="1"/>
</dbReference>
<dbReference type="KEGG" id="mhk:DFR87_10870"/>
<dbReference type="InterPro" id="IPR036554">
    <property type="entry name" value="GHMP_kinase_C_sf"/>
</dbReference>
<dbReference type="GO" id="GO:0004631">
    <property type="term" value="F:phosphomevalonate kinase activity"/>
    <property type="evidence" value="ECO:0007669"/>
    <property type="project" value="UniProtKB-EC"/>
</dbReference>
<accession>A0A2U9IXV2</accession>
<evidence type="ECO:0000313" key="10">
    <source>
        <dbReference type="Proteomes" id="UP000247586"/>
    </source>
</evidence>
<keyword evidence="3" id="KW-0808">Transferase</keyword>
<feature type="domain" description="GHMP kinase N-terminal" evidence="7">
    <location>
        <begin position="63"/>
        <end position="149"/>
    </location>
</feature>
<comment type="pathway">
    <text evidence="1">Isoprenoid biosynthesis; isopentenyl diphosphate biosynthesis via mevalonate pathway; isopentenyl diphosphate from (R)-mevalonate: step 2/3.</text>
</comment>
<dbReference type="InterPro" id="IPR014721">
    <property type="entry name" value="Ribsml_uS5_D2-typ_fold_subgr"/>
</dbReference>
<dbReference type="AlphaFoldDB" id="A0A2U9IXV2"/>
<dbReference type="InterPro" id="IPR013750">
    <property type="entry name" value="GHMP_kinase_C_dom"/>
</dbReference>
<proteinExistence type="predicted"/>
<name>A0A2U9IXV2_9CREN</name>
<reference evidence="10" key="3">
    <citation type="submission" date="2020-03" db="EMBL/GenBank/DDBJ databases">
        <title>Sequencing and Assembly of Multiple Reported Metal-Biooxidizing Members of the Extremely Thermoacidophilic Archaeal Family Sulfolobaceae.</title>
        <authorList>
            <person name="Counts J.A."/>
            <person name="Kelly R.M."/>
        </authorList>
    </citation>
    <scope>NUCLEOTIDE SEQUENCE [LARGE SCALE GENOMIC DNA]</scope>
    <source>
        <strain evidence="10">HO1-1</strain>
    </source>
</reference>
<keyword evidence="6" id="KW-0067">ATP-binding</keyword>
<reference evidence="10" key="2">
    <citation type="submission" date="2020-03" db="EMBL/GenBank/DDBJ databases">
        <title>Complete Genome Sequences of Extremely Thermoacidophilic, Metal-Mobilizing Type-Strain Members of the Archaeal Family Sulfolobaceae: Acidianus brierleyi DSM-1651T, Acidianus sulfidivorans DSM-18786T, Metallosphaera hakonensis DSM-7519T, and Metallosphaera prunae DSM-10039T.</title>
        <authorList>
            <person name="Counts J.A."/>
            <person name="Kelly R.M."/>
        </authorList>
    </citation>
    <scope>NUCLEOTIDE SEQUENCE [LARGE SCALE GENOMIC DNA]</scope>
    <source>
        <strain evidence="10">HO1-1</strain>
    </source>
</reference>
<evidence type="ECO:0000256" key="1">
    <source>
        <dbReference type="ARBA" id="ARBA00005017"/>
    </source>
</evidence>
<organism evidence="9 10">
    <name type="scientific">Metallosphaera hakonensis JCM 8857 = DSM 7519</name>
    <dbReference type="NCBI Taxonomy" id="1293036"/>
    <lineage>
        <taxon>Archaea</taxon>
        <taxon>Thermoproteota</taxon>
        <taxon>Thermoprotei</taxon>
        <taxon>Sulfolobales</taxon>
        <taxon>Sulfolobaceae</taxon>
        <taxon>Metallosphaera</taxon>
    </lineage>
</organism>
<dbReference type="SUPFAM" id="SSF54211">
    <property type="entry name" value="Ribosomal protein S5 domain 2-like"/>
    <property type="match status" value="1"/>
</dbReference>
<dbReference type="SUPFAM" id="SSF55060">
    <property type="entry name" value="GHMP Kinase, C-terminal domain"/>
    <property type="match status" value="1"/>
</dbReference>
<dbReference type="RefSeq" id="WP_110369834.1">
    <property type="nucleotide sequence ID" value="NZ_CP029287.2"/>
</dbReference>
<dbReference type="Gene3D" id="3.30.70.890">
    <property type="entry name" value="GHMP kinase, C-terminal domain"/>
    <property type="match status" value="1"/>
</dbReference>
<reference evidence="9 10" key="1">
    <citation type="submission" date="2018-05" db="EMBL/GenBank/DDBJ databases">
        <title>Complete Genome Sequences of Extremely Thermoacidophilic, Metal-Mobilizing Type-Strain Members of the Archaeal Family Sulfolobaceae: Acidianus brierleyi DSM-1651T, Acidianus sulfidivorans DSM-18786T, Metallosphaera hakonensis DSM-7519T, and Metallosphaera prunae DSM-10039T.</title>
        <authorList>
            <person name="Counts J.A."/>
            <person name="Kelly R.M."/>
        </authorList>
    </citation>
    <scope>NUCLEOTIDE SEQUENCE [LARGE SCALE GENOMIC DNA]</scope>
    <source>
        <strain evidence="9 10">HO1-1</strain>
    </source>
</reference>
<dbReference type="OrthoDB" id="36273at2157"/>
<dbReference type="Proteomes" id="UP000247586">
    <property type="component" value="Chromosome"/>
</dbReference>
<dbReference type="GO" id="GO:0005524">
    <property type="term" value="F:ATP binding"/>
    <property type="evidence" value="ECO:0007669"/>
    <property type="project" value="UniProtKB-KW"/>
</dbReference>
<feature type="domain" description="GHMP kinase C-terminal" evidence="8">
    <location>
        <begin position="234"/>
        <end position="301"/>
    </location>
</feature>
<dbReference type="Pfam" id="PF08544">
    <property type="entry name" value="GHMP_kinases_C"/>
    <property type="match status" value="1"/>
</dbReference>
<dbReference type="InterPro" id="IPR035102">
    <property type="entry name" value="Phosphomevalonate_kinase"/>
</dbReference>
<dbReference type="GeneID" id="36835850"/>
<evidence type="ECO:0000259" key="7">
    <source>
        <dbReference type="Pfam" id="PF00288"/>
    </source>
</evidence>
<dbReference type="NCBIfam" id="NF040957">
    <property type="entry name" value="Arch_PMK"/>
    <property type="match status" value="1"/>
</dbReference>
<dbReference type="GO" id="GO:0019287">
    <property type="term" value="P:isopentenyl diphosphate biosynthetic process, mevalonate pathway"/>
    <property type="evidence" value="ECO:0007669"/>
    <property type="project" value="UniProtKB-UniPathway"/>
</dbReference>
<dbReference type="InterPro" id="IPR020568">
    <property type="entry name" value="Ribosomal_Su5_D2-typ_SF"/>
</dbReference>
<keyword evidence="4" id="KW-0547">Nucleotide-binding</keyword>
<dbReference type="Gene3D" id="3.30.230.10">
    <property type="match status" value="1"/>
</dbReference>
<dbReference type="EMBL" id="CP029287">
    <property type="protein sequence ID" value="AWS00698.1"/>
    <property type="molecule type" value="Genomic_DNA"/>
</dbReference>
<dbReference type="EC" id="2.7.4.2" evidence="2"/>
<evidence type="ECO:0000256" key="3">
    <source>
        <dbReference type="ARBA" id="ARBA00022679"/>
    </source>
</evidence>